<organism evidence="5 6">
    <name type="scientific">Alteromonas lipolytica</name>
    <dbReference type="NCBI Taxonomy" id="1856405"/>
    <lineage>
        <taxon>Bacteria</taxon>
        <taxon>Pseudomonadati</taxon>
        <taxon>Pseudomonadota</taxon>
        <taxon>Gammaproteobacteria</taxon>
        <taxon>Alteromonadales</taxon>
        <taxon>Alteromonadaceae</taxon>
        <taxon>Alteromonas/Salinimonas group</taxon>
        <taxon>Alteromonas</taxon>
    </lineage>
</organism>
<protein>
    <recommendedName>
        <fullName evidence="7">ACP phosphodiesterase</fullName>
    </recommendedName>
</protein>
<dbReference type="STRING" id="1856405.BFC17_09240"/>
<keyword evidence="4" id="KW-0276">Fatty acid metabolism</keyword>
<proteinExistence type="predicted"/>
<evidence type="ECO:0000256" key="2">
    <source>
        <dbReference type="ARBA" id="ARBA00022801"/>
    </source>
</evidence>
<comment type="caution">
    <text evidence="5">The sequence shown here is derived from an EMBL/GenBank/DDBJ whole genome shotgun (WGS) entry which is preliminary data.</text>
</comment>
<dbReference type="Pfam" id="PF04336">
    <property type="entry name" value="ACP_PD"/>
    <property type="match status" value="1"/>
</dbReference>
<keyword evidence="3" id="KW-0443">Lipid metabolism</keyword>
<dbReference type="PANTHER" id="PTHR38764:SF1">
    <property type="entry name" value="ACYL CARRIER PROTEIN PHOSPHODIESTERASE"/>
    <property type="match status" value="1"/>
</dbReference>
<name>A0A1E8FJL1_9ALTE</name>
<evidence type="ECO:0000256" key="4">
    <source>
        <dbReference type="ARBA" id="ARBA00023160"/>
    </source>
</evidence>
<dbReference type="PIRSF" id="PIRSF011489">
    <property type="entry name" value="DUF479"/>
    <property type="match status" value="1"/>
</dbReference>
<dbReference type="InterPro" id="IPR007431">
    <property type="entry name" value="ACP_PD"/>
</dbReference>
<reference evidence="5 6" key="1">
    <citation type="submission" date="2016-09" db="EMBL/GenBank/DDBJ databases">
        <title>Alteromonas lipolytica, a new species isolated from sea water.</title>
        <authorList>
            <person name="Wu Y.-H."/>
            <person name="Cheng H."/>
            <person name="Xu X.-W."/>
        </authorList>
    </citation>
    <scope>NUCLEOTIDE SEQUENCE [LARGE SCALE GENOMIC DNA]</scope>
    <source>
        <strain evidence="5 6">JW12</strain>
    </source>
</reference>
<evidence type="ECO:0000313" key="5">
    <source>
        <dbReference type="EMBL" id="OFI36120.1"/>
    </source>
</evidence>
<dbReference type="EMBL" id="MJIC01000003">
    <property type="protein sequence ID" value="OFI36120.1"/>
    <property type="molecule type" value="Genomic_DNA"/>
</dbReference>
<dbReference type="GO" id="GO:0008770">
    <property type="term" value="F:[acyl-carrier-protein] phosphodiesterase activity"/>
    <property type="evidence" value="ECO:0007669"/>
    <property type="project" value="InterPro"/>
</dbReference>
<dbReference type="PANTHER" id="PTHR38764">
    <property type="entry name" value="ACYL CARRIER PROTEIN PHOSPHODIESTERASE"/>
    <property type="match status" value="1"/>
</dbReference>
<dbReference type="RefSeq" id="WP_070174711.1">
    <property type="nucleotide sequence ID" value="NZ_MJIC01000003.1"/>
</dbReference>
<evidence type="ECO:0000313" key="6">
    <source>
        <dbReference type="Proteomes" id="UP000176037"/>
    </source>
</evidence>
<dbReference type="AlphaFoldDB" id="A0A1E8FJL1"/>
<evidence type="ECO:0008006" key="7">
    <source>
        <dbReference type="Google" id="ProtNLM"/>
    </source>
</evidence>
<keyword evidence="6" id="KW-1185">Reference proteome</keyword>
<evidence type="ECO:0000256" key="1">
    <source>
        <dbReference type="ARBA" id="ARBA00022516"/>
    </source>
</evidence>
<evidence type="ECO:0000256" key="3">
    <source>
        <dbReference type="ARBA" id="ARBA00023098"/>
    </source>
</evidence>
<dbReference type="Proteomes" id="UP000176037">
    <property type="component" value="Unassembled WGS sequence"/>
</dbReference>
<keyword evidence="4" id="KW-0275">Fatty acid biosynthesis</keyword>
<keyword evidence="1" id="KW-0444">Lipid biosynthesis</keyword>
<sequence length="194" mass="22641">MNYLAHLFLSKPTADSCFGNLLGDFRRGVQLADYSEAVQAGVSNHIFVDKFTDNHELVRDARHLVSAPRRRFAGIMLDVVFDHFLLKHWDRYSAKAFSTFSEEAYACLEQRVDVMPDAMQPMIKSMLHHRWLDTYKDLSGVNRALERTADRIRFKHDFHGSIDEVHRHYAQFEQTFLAFFPHLITAVQQQQLEP</sequence>
<gene>
    <name evidence="5" type="ORF">BFC17_09240</name>
</gene>
<keyword evidence="2" id="KW-0378">Hydrolase</keyword>
<dbReference type="GO" id="GO:0006633">
    <property type="term" value="P:fatty acid biosynthetic process"/>
    <property type="evidence" value="ECO:0007669"/>
    <property type="project" value="UniProtKB-KW"/>
</dbReference>
<accession>A0A1E8FJL1</accession>